<dbReference type="Gene3D" id="3.90.660.50">
    <property type="match status" value="1"/>
</dbReference>
<comment type="function">
    <text evidence="1">Probable oxidoreductase that may play a role as regulator of mitochondrial function.</text>
</comment>
<protein>
    <recommendedName>
        <fullName evidence="3">Pyridine nucleotide-disulfide oxidoreductase domain-containing protein 2</fullName>
    </recommendedName>
</protein>
<dbReference type="InterPro" id="IPR002937">
    <property type="entry name" value="Amino_oxidase"/>
</dbReference>
<gene>
    <name evidence="5" type="ORF">H924_02345</name>
</gene>
<dbReference type="InterPro" id="IPR036188">
    <property type="entry name" value="FAD/NAD-bd_sf"/>
</dbReference>
<comment type="subunit">
    <text evidence="2">Interacts with COX5B; this interaction may contribute to localize PYROXD2 to the inner face of the inner mitochondrial membrane.</text>
</comment>
<evidence type="ECO:0000259" key="4">
    <source>
        <dbReference type="Pfam" id="PF01593"/>
    </source>
</evidence>
<evidence type="ECO:0000256" key="2">
    <source>
        <dbReference type="ARBA" id="ARBA00038825"/>
    </source>
</evidence>
<dbReference type="eggNOG" id="COG1233">
    <property type="taxonomic scope" value="Bacteria"/>
</dbReference>
<dbReference type="PATRIC" id="fig|1121353.3.peg.490"/>
<feature type="domain" description="Amine oxidase" evidence="4">
    <location>
        <begin position="25"/>
        <end position="274"/>
    </location>
</feature>
<accession>M1UXH3</accession>
<dbReference type="Gene3D" id="3.50.50.60">
    <property type="entry name" value="FAD/NAD(P)-binding domain"/>
    <property type="match status" value="1"/>
</dbReference>
<evidence type="ECO:0000313" key="6">
    <source>
        <dbReference type="Proteomes" id="UP000011760"/>
    </source>
</evidence>
<reference evidence="5 6" key="1">
    <citation type="submission" date="2013-02" db="EMBL/GenBank/DDBJ databases">
        <title>The complete genome sequence of Corynebacterium callunae DSM 20147.</title>
        <authorList>
            <person name="Ruckert C."/>
            <person name="Albersmeier A."/>
            <person name="Kalinowski J."/>
        </authorList>
    </citation>
    <scope>NUCLEOTIDE SEQUENCE [LARGE SCALE GENOMIC DNA]</scope>
    <source>
        <strain evidence="5 6">DSM 20147</strain>
    </source>
</reference>
<dbReference type="PRINTS" id="PR00419">
    <property type="entry name" value="ADXRDTASE"/>
</dbReference>
<evidence type="ECO:0000256" key="3">
    <source>
        <dbReference type="ARBA" id="ARBA00040298"/>
    </source>
</evidence>
<proteinExistence type="predicted"/>
<organism evidence="5 6">
    <name type="scientific">Corynebacterium callunae DSM 20147</name>
    <dbReference type="NCBI Taxonomy" id="1121353"/>
    <lineage>
        <taxon>Bacteria</taxon>
        <taxon>Bacillati</taxon>
        <taxon>Actinomycetota</taxon>
        <taxon>Actinomycetes</taxon>
        <taxon>Mycobacteriales</taxon>
        <taxon>Corynebacteriaceae</taxon>
        <taxon>Corynebacterium</taxon>
    </lineage>
</organism>
<dbReference type="SUPFAM" id="SSF51905">
    <property type="entry name" value="FAD/NAD(P)-binding domain"/>
    <property type="match status" value="1"/>
</dbReference>
<dbReference type="GO" id="GO:0016491">
    <property type="term" value="F:oxidoreductase activity"/>
    <property type="evidence" value="ECO:0007669"/>
    <property type="project" value="InterPro"/>
</dbReference>
<name>M1UXH3_9CORY</name>
<dbReference type="HOGENOM" id="CLU_019327_1_1_11"/>
<dbReference type="PANTHER" id="PTHR10668:SF105">
    <property type="entry name" value="DEHYDROGENASE-RELATED"/>
    <property type="match status" value="1"/>
</dbReference>
<dbReference type="PANTHER" id="PTHR10668">
    <property type="entry name" value="PHYTOENE DEHYDROGENASE"/>
    <property type="match status" value="1"/>
</dbReference>
<evidence type="ECO:0000256" key="1">
    <source>
        <dbReference type="ARBA" id="ARBA00037217"/>
    </source>
</evidence>
<dbReference type="Proteomes" id="UP000011760">
    <property type="component" value="Chromosome"/>
</dbReference>
<dbReference type="Pfam" id="PF01593">
    <property type="entry name" value="Amino_oxidase"/>
    <property type="match status" value="1"/>
</dbReference>
<dbReference type="AlphaFoldDB" id="M1UXH3"/>
<dbReference type="OrthoDB" id="833207at2"/>
<dbReference type="STRING" id="1121353.H924_02345"/>
<sequence length="478" mass="50588">MTDNGTAQHSQNSKHAVIVGAGPNGLTTGALLAQAGWQVDIYEASPHLGGAARSQSLLGEGTISDLGAAAHPFGIASPVFSKLGLEEHGLKWAHSKYPMAHPFDDGHAAFLKHGVNDTAQGLGADARHWKRVHRSITKNIDKHLENVLGPVLRMPPHPLRMVQFGAAALLPARTLANAAFETEDARALFSGSAVHAITPPDKPLTAAFGLLFNALGMSRGWPVAVGGTQAIADALAAVVAEHGGKIHLEEPIEDLSRFKAADAIVLNLTPAQVLRLKGVEVADSIERKMKKWRYGPSSYKIDFLLDGPIPWKNPEVANATTVHVCGSADEIRLAEAEAAAGRMPDRPFVLVCQQQAADPTRAREGKHVVWAYAHVPRGFVDKRAGGLIANQIERFAPGFRDCVIQAVTTDANQLEDWNPNLVGGDVAAGATDGLQSIVRMPSKLGPKTYMASASNAPGGGVHGMPGAWAARAVLADHH</sequence>
<dbReference type="EMBL" id="CP004354">
    <property type="protein sequence ID" value="AGG65923.1"/>
    <property type="molecule type" value="Genomic_DNA"/>
</dbReference>
<evidence type="ECO:0000313" key="5">
    <source>
        <dbReference type="EMBL" id="AGG65923.1"/>
    </source>
</evidence>
<keyword evidence="6" id="KW-1185">Reference proteome</keyword>
<dbReference type="RefSeq" id="WP_015650372.1">
    <property type="nucleotide sequence ID" value="NC_020506.1"/>
</dbReference>
<dbReference type="KEGG" id="ccn:H924_02345"/>